<dbReference type="NCBIfam" id="TIGR01981">
    <property type="entry name" value="sufD"/>
    <property type="match status" value="1"/>
</dbReference>
<protein>
    <submittedName>
        <fullName evidence="4">UPF0051 protein</fullName>
    </submittedName>
</protein>
<reference evidence="4 5" key="1">
    <citation type="journal article" date="2022" name="bioRxiv">
        <title>Ecology and evolution of chlamydial symbionts of arthropods.</title>
        <authorList>
            <person name="Halter T."/>
            <person name="Koestlbacher S."/>
            <person name="Collingro A."/>
            <person name="Sixt B.S."/>
            <person name="Toenshoff E.R."/>
            <person name="Hendrickx F."/>
            <person name="Kostanjsek R."/>
            <person name="Horn M."/>
        </authorList>
    </citation>
    <scope>NUCLEOTIDE SEQUENCE [LARGE SCALE GENOMIC DNA]</scope>
    <source>
        <strain evidence="4">W744xW776</strain>
    </source>
</reference>
<accession>A0ABX8UZ19</accession>
<comment type="similarity">
    <text evidence="1">Belongs to the iron-sulfur cluster assembly SufBD family.</text>
</comment>
<sequence length="430" mass="48772">MTGLTKQEQPLLLQHLEAQFEKLKTADALSFYRQLAWKKFQELGIPNRTQDAFRYVSLYDLSAVAIDQASDSPKVDKEQFESEILPESKHSYLVFINGCFDSELSNFSALPPQIKILSLSEAMLSHKAFLQHHLQQQIQREQDSFAALNLALHSSGLFVYIPPKIVVNTPIQCLQIVTEKSLFITPRMQIVAGAHTQTKWVFSCLDHKSNTYLSLPLLDFALEEKAEVFAHSVEYHREYRWQFSSLRAILKKNASFHAMHLSAGGKVSRINAHIYLKEKESKTQLKGLLNLCGKATSHCHLTIEHKAPDTSSLQHFKGILNDFSRSSFEGKIKVDSEAQGTRAYQLNNNLLLSCGAIANSKPNLEIFADDVKASHGATVSQLNRDQLFYLETRGLSPTEAKEMLLSAYVQEIIQEIPYRSLIEQILREMF</sequence>
<dbReference type="EMBL" id="CP075587">
    <property type="protein sequence ID" value="QYF48209.1"/>
    <property type="molecule type" value="Genomic_DNA"/>
</dbReference>
<feature type="domain" description="SUF system FeS cluster assembly SufBD core" evidence="2">
    <location>
        <begin position="179"/>
        <end position="407"/>
    </location>
</feature>
<dbReference type="InterPro" id="IPR000825">
    <property type="entry name" value="SUF_FeS_clus_asmbl_SufBD_core"/>
</dbReference>
<name>A0ABX8UZ19_9BACT</name>
<dbReference type="PANTHER" id="PTHR43575:SF1">
    <property type="entry name" value="PROTEIN ABCI7, CHLOROPLASTIC"/>
    <property type="match status" value="1"/>
</dbReference>
<keyword evidence="5" id="KW-1185">Reference proteome</keyword>
<organism evidence="4 5">
    <name type="scientific">Candidatus Rhabdochlamydia oedothoracis</name>
    <dbReference type="NCBI Taxonomy" id="2720720"/>
    <lineage>
        <taxon>Bacteria</taxon>
        <taxon>Pseudomonadati</taxon>
        <taxon>Chlamydiota</taxon>
        <taxon>Chlamydiia</taxon>
        <taxon>Parachlamydiales</taxon>
        <taxon>Candidatus Rhabdochlamydiaceae</taxon>
        <taxon>Candidatus Rhabdochlamydia</taxon>
    </lineage>
</organism>
<dbReference type="Proteomes" id="UP000826014">
    <property type="component" value="Chromosome"/>
</dbReference>
<dbReference type="Pfam" id="PF01458">
    <property type="entry name" value="SUFBD_core"/>
    <property type="match status" value="1"/>
</dbReference>
<gene>
    <name evidence="4" type="ORF">RHABOEDO_000325</name>
</gene>
<evidence type="ECO:0000259" key="2">
    <source>
        <dbReference type="Pfam" id="PF01458"/>
    </source>
</evidence>
<evidence type="ECO:0000256" key="1">
    <source>
        <dbReference type="ARBA" id="ARBA00043967"/>
    </source>
</evidence>
<dbReference type="InterPro" id="IPR037284">
    <property type="entry name" value="SUF_FeS_clus_asmbl_SufBD_sf"/>
</dbReference>
<dbReference type="RefSeq" id="WP_215217533.1">
    <property type="nucleotide sequence ID" value="NZ_CP075587.1"/>
</dbReference>
<evidence type="ECO:0000313" key="5">
    <source>
        <dbReference type="Proteomes" id="UP000826014"/>
    </source>
</evidence>
<dbReference type="InterPro" id="IPR055346">
    <property type="entry name" value="Fe-S_cluster_assembly_SufBD"/>
</dbReference>
<dbReference type="Pfam" id="PF19295">
    <property type="entry name" value="SufBD_N"/>
    <property type="match status" value="1"/>
</dbReference>
<dbReference type="PANTHER" id="PTHR43575">
    <property type="entry name" value="PROTEIN ABCI7, CHLOROPLASTIC"/>
    <property type="match status" value="1"/>
</dbReference>
<feature type="domain" description="SUF system FeS cluster assembly SufBD N-terminal" evidence="3">
    <location>
        <begin position="23"/>
        <end position="172"/>
    </location>
</feature>
<proteinExistence type="inferred from homology"/>
<dbReference type="InterPro" id="IPR045595">
    <property type="entry name" value="SufBD_N"/>
</dbReference>
<evidence type="ECO:0000313" key="4">
    <source>
        <dbReference type="EMBL" id="QYF48209.1"/>
    </source>
</evidence>
<dbReference type="InterPro" id="IPR011542">
    <property type="entry name" value="SUF_FeS_clus_asmbl_SufD"/>
</dbReference>
<dbReference type="SUPFAM" id="SSF101960">
    <property type="entry name" value="Stabilizer of iron transporter SufD"/>
    <property type="match status" value="1"/>
</dbReference>
<evidence type="ECO:0000259" key="3">
    <source>
        <dbReference type="Pfam" id="PF19295"/>
    </source>
</evidence>